<feature type="chain" id="PRO_5011754424" evidence="1">
    <location>
        <begin position="19"/>
        <end position="138"/>
    </location>
</feature>
<feature type="signal peptide" evidence="1">
    <location>
        <begin position="1"/>
        <end position="18"/>
    </location>
</feature>
<evidence type="ECO:0000313" key="3">
    <source>
        <dbReference type="Proteomes" id="UP000199532"/>
    </source>
</evidence>
<proteinExistence type="predicted"/>
<reference evidence="2 3" key="1">
    <citation type="submission" date="2016-10" db="EMBL/GenBank/DDBJ databases">
        <authorList>
            <person name="de Groot N.N."/>
        </authorList>
    </citation>
    <scope>NUCLEOTIDE SEQUENCE [LARGE SCALE GENOMIC DNA]</scope>
    <source>
        <strain evidence="2 3">DSM 19938</strain>
    </source>
</reference>
<dbReference type="Proteomes" id="UP000199532">
    <property type="component" value="Unassembled WGS sequence"/>
</dbReference>
<gene>
    <name evidence="2" type="ORF">SAMN04487995_0564</name>
</gene>
<keyword evidence="1" id="KW-0732">Signal</keyword>
<organism evidence="2 3">
    <name type="scientific">Dyadobacter koreensis</name>
    <dbReference type="NCBI Taxonomy" id="408657"/>
    <lineage>
        <taxon>Bacteria</taxon>
        <taxon>Pseudomonadati</taxon>
        <taxon>Bacteroidota</taxon>
        <taxon>Cytophagia</taxon>
        <taxon>Cytophagales</taxon>
        <taxon>Spirosomataceae</taxon>
        <taxon>Dyadobacter</taxon>
    </lineage>
</organism>
<name>A0A1H6QR53_9BACT</name>
<sequence>MKKVVALIFLFWSSAAYAQHESLPKGGSVFVQAPKSDIGASAARELSSELENWGYWKLASSKSSAEFVLKLDTKISGGVTWTSWGGKSVALSASFYSKDDNQIWQSEYYKASPNGVNGYNSQSAAVKKLVKGLKKKFR</sequence>
<evidence type="ECO:0000313" key="2">
    <source>
        <dbReference type="EMBL" id="SEI41940.1"/>
    </source>
</evidence>
<dbReference type="RefSeq" id="WP_090331715.1">
    <property type="nucleotide sequence ID" value="NZ_FNXY01000001.1"/>
</dbReference>
<evidence type="ECO:0000256" key="1">
    <source>
        <dbReference type="SAM" id="SignalP"/>
    </source>
</evidence>
<dbReference type="AlphaFoldDB" id="A0A1H6QR53"/>
<dbReference type="EMBL" id="FNXY01000001">
    <property type="protein sequence ID" value="SEI41940.1"/>
    <property type="molecule type" value="Genomic_DNA"/>
</dbReference>
<protein>
    <submittedName>
        <fullName evidence="2">Uncharacterized protein</fullName>
    </submittedName>
</protein>
<keyword evidence="3" id="KW-1185">Reference proteome</keyword>
<dbReference type="OrthoDB" id="955411at2"/>
<accession>A0A1H6QR53</accession>